<organism evidence="8">
    <name type="scientific">Octopus bimaculoides</name>
    <name type="common">California two-spotted octopus</name>
    <dbReference type="NCBI Taxonomy" id="37653"/>
    <lineage>
        <taxon>Eukaryota</taxon>
        <taxon>Metazoa</taxon>
        <taxon>Spiralia</taxon>
        <taxon>Lophotrochozoa</taxon>
        <taxon>Mollusca</taxon>
        <taxon>Cephalopoda</taxon>
        <taxon>Coleoidea</taxon>
        <taxon>Octopodiformes</taxon>
        <taxon>Octopoda</taxon>
        <taxon>Incirrata</taxon>
        <taxon>Octopodidae</taxon>
        <taxon>Octopus</taxon>
    </lineage>
</organism>
<evidence type="ECO:0000256" key="2">
    <source>
        <dbReference type="ARBA" id="ARBA00022723"/>
    </source>
</evidence>
<protein>
    <recommendedName>
        <fullName evidence="7">Fe2OG dioxygenase domain-containing protein</fullName>
    </recommendedName>
</protein>
<keyword evidence="6" id="KW-0408">Iron</keyword>
<keyword evidence="3" id="KW-0847">Vitamin C</keyword>
<evidence type="ECO:0000256" key="6">
    <source>
        <dbReference type="ARBA" id="ARBA00023004"/>
    </source>
</evidence>
<keyword evidence="4" id="KW-0223">Dioxygenase</keyword>
<evidence type="ECO:0000256" key="4">
    <source>
        <dbReference type="ARBA" id="ARBA00022964"/>
    </source>
</evidence>
<dbReference type="InterPro" id="IPR005123">
    <property type="entry name" value="Oxoglu/Fe-dep_dioxygenase_dom"/>
</dbReference>
<proteinExistence type="predicted"/>
<evidence type="ECO:0000256" key="5">
    <source>
        <dbReference type="ARBA" id="ARBA00023002"/>
    </source>
</evidence>
<dbReference type="GO" id="GO:0031418">
    <property type="term" value="F:L-ascorbic acid binding"/>
    <property type="evidence" value="ECO:0007669"/>
    <property type="project" value="UniProtKB-KW"/>
</dbReference>
<evidence type="ECO:0000313" key="8">
    <source>
        <dbReference type="EMBL" id="KOF78561.1"/>
    </source>
</evidence>
<feature type="domain" description="Fe2OG dioxygenase" evidence="7">
    <location>
        <begin position="204"/>
        <end position="297"/>
    </location>
</feature>
<evidence type="ECO:0000259" key="7">
    <source>
        <dbReference type="PROSITE" id="PS51471"/>
    </source>
</evidence>
<gene>
    <name evidence="8" type="ORF">OCBIM_22030596mg</name>
</gene>
<dbReference type="PANTHER" id="PTHR24014">
    <property type="entry name" value="2-OXOGLUTARATE AND IRON-DEPENDENT OXYGENASE DOMAIN-CONTAINING PROTEIN 2"/>
    <property type="match status" value="1"/>
</dbReference>
<dbReference type="PANTHER" id="PTHR24014:SF4">
    <property type="entry name" value="2-OXOGLUTARATE AND IRON-DEPENDENT OXYGENASE DOMAIN-CONTAINING PROTEIN 2"/>
    <property type="match status" value="1"/>
</dbReference>
<name>A0A0L8GNK4_OCTBM</name>
<evidence type="ECO:0000256" key="1">
    <source>
        <dbReference type="ARBA" id="ARBA00001961"/>
    </source>
</evidence>
<comment type="cofactor">
    <cofactor evidence="1">
        <name>L-ascorbate</name>
        <dbReference type="ChEBI" id="CHEBI:38290"/>
    </cofactor>
</comment>
<accession>A0A0L8GNK4</accession>
<dbReference type="SMART" id="SM00702">
    <property type="entry name" value="P4Hc"/>
    <property type="match status" value="1"/>
</dbReference>
<dbReference type="Pfam" id="PF25238">
    <property type="entry name" value="OGFOD2-like"/>
    <property type="match status" value="1"/>
</dbReference>
<keyword evidence="5" id="KW-0560">Oxidoreductase</keyword>
<reference evidence="8" key="1">
    <citation type="submission" date="2015-07" db="EMBL/GenBank/DDBJ databases">
        <title>MeaNS - Measles Nucleotide Surveillance Program.</title>
        <authorList>
            <person name="Tran T."/>
            <person name="Druce J."/>
        </authorList>
    </citation>
    <scope>NUCLEOTIDE SEQUENCE</scope>
    <source>
        <strain evidence="8">UCB-OBI-ISO-001</strain>
        <tissue evidence="8">Gonad</tissue>
    </source>
</reference>
<dbReference type="Gene3D" id="2.60.120.620">
    <property type="entry name" value="q2cbj1_9rhob like domain"/>
    <property type="match status" value="1"/>
</dbReference>
<dbReference type="OMA" id="CQAFVDE"/>
<dbReference type="EMBL" id="KQ421034">
    <property type="protein sequence ID" value="KOF78561.1"/>
    <property type="molecule type" value="Genomic_DNA"/>
</dbReference>
<dbReference type="STRING" id="37653.A0A0L8GNK4"/>
<sequence length="344" mass="40228">MFYNCACFYSRNIFLRKYGMHVTFKDESSFKTLYGETLRQKGCNSKEQFESIFKEIKDEIQRRRDICKNALHRRQLISSRYRPLHPSIYFLKESYLDPKFLHLVYLCKNAGMNDDVKKSITIHKSFRLYAFPVFTQEFCDMFIRELENFERSDLPKGRPNTMNNNGCLLDELGFDKELLEPLRINYLSWITRYLFPDFGGGSLDSHRVFTVKYACGQDRNLGAHYDNAEITLNVCLGKEFSAGGLNFRGLNTEMYETSTFHYPNTPRYGILHRGRQMHEALPIESGTRHNLVMWMRSSSIRNHLCPMCLSVPQLEKDTTGGNGQGFTVHDERQDNPRFVDVCVI</sequence>
<dbReference type="GO" id="GO:0005506">
    <property type="term" value="F:iron ion binding"/>
    <property type="evidence" value="ECO:0007669"/>
    <property type="project" value="InterPro"/>
</dbReference>
<dbReference type="GO" id="GO:0051213">
    <property type="term" value="F:dioxygenase activity"/>
    <property type="evidence" value="ECO:0007669"/>
    <property type="project" value="UniProtKB-KW"/>
</dbReference>
<keyword evidence="2" id="KW-0479">Metal-binding</keyword>
<dbReference type="GO" id="GO:0016705">
    <property type="term" value="F:oxidoreductase activity, acting on paired donors, with incorporation or reduction of molecular oxygen"/>
    <property type="evidence" value="ECO:0007669"/>
    <property type="project" value="InterPro"/>
</dbReference>
<dbReference type="OrthoDB" id="1736837at2759"/>
<dbReference type="PROSITE" id="PS51471">
    <property type="entry name" value="FE2OG_OXY"/>
    <property type="match status" value="1"/>
</dbReference>
<dbReference type="AlphaFoldDB" id="A0A0L8GNK4"/>
<dbReference type="InterPro" id="IPR006620">
    <property type="entry name" value="Pro_4_hyd_alph"/>
</dbReference>
<evidence type="ECO:0000256" key="3">
    <source>
        <dbReference type="ARBA" id="ARBA00022896"/>
    </source>
</evidence>